<keyword evidence="3" id="KW-0997">Cell inner membrane</keyword>
<dbReference type="Proteomes" id="UP000246278">
    <property type="component" value="Unassembled WGS sequence"/>
</dbReference>
<dbReference type="GO" id="GO:0005886">
    <property type="term" value="C:plasma membrane"/>
    <property type="evidence" value="ECO:0007669"/>
    <property type="project" value="UniProtKB-SubCell"/>
</dbReference>
<evidence type="ECO:0000313" key="12">
    <source>
        <dbReference type="EMBL" id="PWW81371.1"/>
    </source>
</evidence>
<evidence type="ECO:0000256" key="8">
    <source>
        <dbReference type="ARBA" id="ARBA00023306"/>
    </source>
</evidence>
<feature type="transmembrane region" description="Helical" evidence="10">
    <location>
        <begin position="168"/>
        <end position="193"/>
    </location>
</feature>
<evidence type="ECO:0000259" key="11">
    <source>
        <dbReference type="Pfam" id="PF01618"/>
    </source>
</evidence>
<accession>A0A317T7K1</accession>
<evidence type="ECO:0000256" key="9">
    <source>
        <dbReference type="RuleBase" id="RU004057"/>
    </source>
</evidence>
<evidence type="ECO:0000256" key="3">
    <source>
        <dbReference type="ARBA" id="ARBA00022519"/>
    </source>
</evidence>
<dbReference type="GO" id="GO:0051301">
    <property type="term" value="P:cell division"/>
    <property type="evidence" value="ECO:0007669"/>
    <property type="project" value="UniProtKB-KW"/>
</dbReference>
<dbReference type="NCBIfam" id="TIGR02796">
    <property type="entry name" value="tolQ"/>
    <property type="match status" value="1"/>
</dbReference>
<keyword evidence="13" id="KW-1185">Reference proteome</keyword>
<organism evidence="12 13">
    <name type="scientific">Prosthecochloris marina</name>
    <dbReference type="NCBI Taxonomy" id="2017681"/>
    <lineage>
        <taxon>Bacteria</taxon>
        <taxon>Pseudomonadati</taxon>
        <taxon>Chlorobiota</taxon>
        <taxon>Chlorobiia</taxon>
        <taxon>Chlorobiales</taxon>
        <taxon>Chlorobiaceae</taxon>
        <taxon>Prosthecochloris</taxon>
    </lineage>
</organism>
<dbReference type="InterPro" id="IPR014163">
    <property type="entry name" value="Tol-Pal_TolQ"/>
</dbReference>
<evidence type="ECO:0000256" key="1">
    <source>
        <dbReference type="ARBA" id="ARBA00004651"/>
    </source>
</evidence>
<name>A0A317T7K1_9CHLB</name>
<keyword evidence="8" id="KW-0131">Cell cycle</keyword>
<keyword evidence="9" id="KW-0813">Transport</keyword>
<dbReference type="PANTHER" id="PTHR30625">
    <property type="entry name" value="PROTEIN TOLQ"/>
    <property type="match status" value="1"/>
</dbReference>
<evidence type="ECO:0000313" key="13">
    <source>
        <dbReference type="Proteomes" id="UP000246278"/>
    </source>
</evidence>
<comment type="similarity">
    <text evidence="9">Belongs to the exbB/tolQ family.</text>
</comment>
<proteinExistence type="inferred from homology"/>
<comment type="subcellular location">
    <subcellularLocation>
        <location evidence="1">Cell membrane</location>
        <topology evidence="1">Multi-pass membrane protein</topology>
    </subcellularLocation>
    <subcellularLocation>
        <location evidence="9">Membrane</location>
        <topology evidence="9">Multi-pass membrane protein</topology>
    </subcellularLocation>
</comment>
<reference evidence="13" key="1">
    <citation type="submission" date="2017-10" db="EMBL/GenBank/DDBJ databases">
        <authorList>
            <person name="Gaisin V.A."/>
            <person name="Rysina M.S."/>
            <person name="Grouzdev D.S."/>
        </authorList>
    </citation>
    <scope>NUCLEOTIDE SEQUENCE [LARGE SCALE GENOMIC DNA]</scope>
    <source>
        <strain evidence="13">V1</strain>
    </source>
</reference>
<gene>
    <name evidence="12" type="primary">tolQ</name>
    <name evidence="12" type="ORF">CR164_10055</name>
</gene>
<protein>
    <submittedName>
        <fullName evidence="12">Protein TolQ</fullName>
    </submittedName>
</protein>
<feature type="domain" description="MotA/TolQ/ExbB proton channel" evidence="11">
    <location>
        <begin position="80"/>
        <end position="205"/>
    </location>
</feature>
<evidence type="ECO:0000256" key="2">
    <source>
        <dbReference type="ARBA" id="ARBA00022475"/>
    </source>
</evidence>
<dbReference type="GO" id="GO:0017038">
    <property type="term" value="P:protein import"/>
    <property type="evidence" value="ECO:0007669"/>
    <property type="project" value="TreeGrafter"/>
</dbReference>
<evidence type="ECO:0000256" key="4">
    <source>
        <dbReference type="ARBA" id="ARBA00022618"/>
    </source>
</evidence>
<evidence type="ECO:0000256" key="6">
    <source>
        <dbReference type="ARBA" id="ARBA00022989"/>
    </source>
</evidence>
<dbReference type="GO" id="GO:0043213">
    <property type="term" value="P:bacteriocin transport"/>
    <property type="evidence" value="ECO:0007669"/>
    <property type="project" value="InterPro"/>
</dbReference>
<keyword evidence="2" id="KW-1003">Cell membrane</keyword>
<dbReference type="InterPro" id="IPR002898">
    <property type="entry name" value="MotA_ExbB_proton_chnl"/>
</dbReference>
<dbReference type="AlphaFoldDB" id="A0A317T7K1"/>
<dbReference type="OrthoDB" id="4045at2"/>
<keyword evidence="4" id="KW-0132">Cell division</keyword>
<dbReference type="EMBL" id="PDNZ01000007">
    <property type="protein sequence ID" value="PWW81371.1"/>
    <property type="molecule type" value="Genomic_DNA"/>
</dbReference>
<dbReference type="RefSeq" id="WP_110023866.1">
    <property type="nucleotide sequence ID" value="NZ_PDNZ01000007.1"/>
</dbReference>
<evidence type="ECO:0000256" key="10">
    <source>
        <dbReference type="SAM" id="Phobius"/>
    </source>
</evidence>
<comment type="caution">
    <text evidence="12">The sequence shown here is derived from an EMBL/GenBank/DDBJ whole genome shotgun (WGS) entry which is preliminary data.</text>
</comment>
<feature type="transmembrane region" description="Helical" evidence="10">
    <location>
        <begin position="20"/>
        <end position="39"/>
    </location>
</feature>
<feature type="transmembrane region" description="Helical" evidence="10">
    <location>
        <begin position="124"/>
        <end position="148"/>
    </location>
</feature>
<dbReference type="PANTHER" id="PTHR30625:SF3">
    <property type="entry name" value="TOL-PAL SYSTEM PROTEIN TOLQ"/>
    <property type="match status" value="1"/>
</dbReference>
<keyword evidence="9" id="KW-0653">Protein transport</keyword>
<keyword evidence="7 10" id="KW-0472">Membrane</keyword>
<dbReference type="InterPro" id="IPR050790">
    <property type="entry name" value="ExbB/TolQ_transport"/>
</dbReference>
<keyword evidence="6 10" id="KW-1133">Transmembrane helix</keyword>
<evidence type="ECO:0000256" key="7">
    <source>
        <dbReference type="ARBA" id="ARBA00023136"/>
    </source>
</evidence>
<keyword evidence="5 10" id="KW-0812">Transmembrane</keyword>
<dbReference type="Pfam" id="PF01618">
    <property type="entry name" value="MotA_ExbB"/>
    <property type="match status" value="1"/>
</dbReference>
<evidence type="ECO:0000256" key="5">
    <source>
        <dbReference type="ARBA" id="ARBA00022692"/>
    </source>
</evidence>
<sequence>MFSSKTGFFSLLADAGPVVLFVLVVLLLFSVLSWSIIIMKAGSIGRAISQSKDFLDYFFDVSNIDKVFGEAENYRNGSLAKVFRAGYVEYRALGDLKKASQIEERISRAIRREANEETKNLSRYVPFLATVGNTAPFIGLFGTVWGIMNSFLSIGVTQSASLATVAPGIAEALVATAAGLAAAIPAVIAYNYFTQQINSIERDLEDFSGEFIKSFVNELG</sequence>